<comment type="caution">
    <text evidence="2">The sequence shown here is derived from an EMBL/GenBank/DDBJ whole genome shotgun (WGS) entry which is preliminary data.</text>
</comment>
<evidence type="ECO:0008006" key="4">
    <source>
        <dbReference type="Google" id="ProtNLM"/>
    </source>
</evidence>
<dbReference type="RefSeq" id="WP_233725524.1">
    <property type="nucleotide sequence ID" value="NZ_JAJVCN010000001.1"/>
</dbReference>
<feature type="signal peptide" evidence="1">
    <location>
        <begin position="1"/>
        <end position="24"/>
    </location>
</feature>
<keyword evidence="3" id="KW-1185">Reference proteome</keyword>
<name>A0ABS8Z7W4_9PSEU</name>
<organism evidence="2 3">
    <name type="scientific">Kibdelosporangium philippinense</name>
    <dbReference type="NCBI Taxonomy" id="211113"/>
    <lineage>
        <taxon>Bacteria</taxon>
        <taxon>Bacillati</taxon>
        <taxon>Actinomycetota</taxon>
        <taxon>Actinomycetes</taxon>
        <taxon>Pseudonocardiales</taxon>
        <taxon>Pseudonocardiaceae</taxon>
        <taxon>Kibdelosporangium</taxon>
    </lineage>
</organism>
<dbReference type="EMBL" id="JAJVCN010000001">
    <property type="protein sequence ID" value="MCE7003981.1"/>
    <property type="molecule type" value="Genomic_DNA"/>
</dbReference>
<dbReference type="Proteomes" id="UP001521150">
    <property type="component" value="Unassembled WGS sequence"/>
</dbReference>
<proteinExistence type="predicted"/>
<reference evidence="2 3" key="1">
    <citation type="submission" date="2021-12" db="EMBL/GenBank/DDBJ databases">
        <title>Genome sequence of Kibdelosporangium philippinense ATCC 49844.</title>
        <authorList>
            <person name="Fedorov E.A."/>
            <person name="Omeragic M."/>
            <person name="Shalygina K.F."/>
            <person name="Maclea K.S."/>
        </authorList>
    </citation>
    <scope>NUCLEOTIDE SEQUENCE [LARGE SCALE GENOMIC DNA]</scope>
    <source>
        <strain evidence="2 3">ATCC 49844</strain>
    </source>
</reference>
<keyword evidence="1" id="KW-0732">Signal</keyword>
<accession>A0ABS8Z7W4</accession>
<sequence length="112" mass="12134">MKSVKTMLVAGAIALLSIGAPAVAATADAPASAAHSSIQLAPCGSSRPGGDRLEYRNCGRQVEYIRPRHRVTGEWWGACREVRGGVTVAWWLPTQPYTNWYGAYYTPVSQCH</sequence>
<gene>
    <name evidence="2" type="ORF">LWC34_14240</name>
</gene>
<feature type="chain" id="PRO_5045051915" description="Secreted protein" evidence="1">
    <location>
        <begin position="25"/>
        <end position="112"/>
    </location>
</feature>
<evidence type="ECO:0000313" key="3">
    <source>
        <dbReference type="Proteomes" id="UP001521150"/>
    </source>
</evidence>
<evidence type="ECO:0000313" key="2">
    <source>
        <dbReference type="EMBL" id="MCE7003981.1"/>
    </source>
</evidence>
<evidence type="ECO:0000256" key="1">
    <source>
        <dbReference type="SAM" id="SignalP"/>
    </source>
</evidence>
<protein>
    <recommendedName>
        <fullName evidence="4">Secreted protein</fullName>
    </recommendedName>
</protein>